<dbReference type="RefSeq" id="WP_231011985.1">
    <property type="nucleotide sequence ID" value="NZ_BAAAEW010000022.1"/>
</dbReference>
<dbReference type="SUPFAM" id="SSF53850">
    <property type="entry name" value="Periplasmic binding protein-like II"/>
    <property type="match status" value="1"/>
</dbReference>
<keyword evidence="2" id="KW-0805">Transcription regulation</keyword>
<evidence type="ECO:0000256" key="3">
    <source>
        <dbReference type="ARBA" id="ARBA00023125"/>
    </source>
</evidence>
<proteinExistence type="inferred from homology"/>
<evidence type="ECO:0000313" key="7">
    <source>
        <dbReference type="Proteomes" id="UP001500279"/>
    </source>
</evidence>
<evidence type="ECO:0000313" key="6">
    <source>
        <dbReference type="EMBL" id="GAA0756164.1"/>
    </source>
</evidence>
<dbReference type="InterPro" id="IPR036388">
    <property type="entry name" value="WH-like_DNA-bd_sf"/>
</dbReference>
<dbReference type="InterPro" id="IPR058163">
    <property type="entry name" value="LysR-type_TF_proteobact-type"/>
</dbReference>
<dbReference type="InterPro" id="IPR005119">
    <property type="entry name" value="LysR_subst-bd"/>
</dbReference>
<dbReference type="PROSITE" id="PS50931">
    <property type="entry name" value="HTH_LYSR"/>
    <property type="match status" value="1"/>
</dbReference>
<dbReference type="Gene3D" id="1.10.10.10">
    <property type="entry name" value="Winged helix-like DNA-binding domain superfamily/Winged helix DNA-binding domain"/>
    <property type="match status" value="1"/>
</dbReference>
<reference evidence="6 7" key="1">
    <citation type="journal article" date="2019" name="Int. J. Syst. Evol. Microbiol.">
        <title>The Global Catalogue of Microorganisms (GCM) 10K type strain sequencing project: providing services to taxonomists for standard genome sequencing and annotation.</title>
        <authorList>
            <consortium name="The Broad Institute Genomics Platform"/>
            <consortium name="The Broad Institute Genome Sequencing Center for Infectious Disease"/>
            <person name="Wu L."/>
            <person name="Ma J."/>
        </authorList>
    </citation>
    <scope>NUCLEOTIDE SEQUENCE [LARGE SCALE GENOMIC DNA]</scope>
    <source>
        <strain evidence="6 7">JCM 15503</strain>
    </source>
</reference>
<dbReference type="Gene3D" id="3.40.190.290">
    <property type="match status" value="1"/>
</dbReference>
<comment type="caution">
    <text evidence="6">The sequence shown here is derived from an EMBL/GenBank/DDBJ whole genome shotgun (WGS) entry which is preliminary data.</text>
</comment>
<dbReference type="PANTHER" id="PTHR30537">
    <property type="entry name" value="HTH-TYPE TRANSCRIPTIONAL REGULATOR"/>
    <property type="match status" value="1"/>
</dbReference>
<evidence type="ECO:0000259" key="5">
    <source>
        <dbReference type="PROSITE" id="PS50931"/>
    </source>
</evidence>
<feature type="domain" description="HTH lysR-type" evidence="5">
    <location>
        <begin position="1"/>
        <end position="61"/>
    </location>
</feature>
<name>A0ABN1K6F3_9BURK</name>
<keyword evidence="3" id="KW-0238">DNA-binding</keyword>
<organism evidence="6 7">
    <name type="scientific">Ideonella azotifigens</name>
    <dbReference type="NCBI Taxonomy" id="513160"/>
    <lineage>
        <taxon>Bacteria</taxon>
        <taxon>Pseudomonadati</taxon>
        <taxon>Pseudomonadota</taxon>
        <taxon>Betaproteobacteria</taxon>
        <taxon>Burkholderiales</taxon>
        <taxon>Sphaerotilaceae</taxon>
        <taxon>Ideonella</taxon>
    </lineage>
</organism>
<keyword evidence="7" id="KW-1185">Reference proteome</keyword>
<dbReference type="PANTHER" id="PTHR30537:SF21">
    <property type="entry name" value="HTH-TYPE TRANSCRIPTIONAL REGULATOR SINR-RELATED"/>
    <property type="match status" value="1"/>
</dbReference>
<keyword evidence="4" id="KW-0804">Transcription</keyword>
<evidence type="ECO:0000256" key="1">
    <source>
        <dbReference type="ARBA" id="ARBA00009437"/>
    </source>
</evidence>
<evidence type="ECO:0000256" key="2">
    <source>
        <dbReference type="ARBA" id="ARBA00023015"/>
    </source>
</evidence>
<gene>
    <name evidence="6" type="ORF">GCM10009107_34360</name>
</gene>
<dbReference type="CDD" id="cd08422">
    <property type="entry name" value="PBP2_CrgA_like"/>
    <property type="match status" value="1"/>
</dbReference>
<dbReference type="Pfam" id="PF00126">
    <property type="entry name" value="HTH_1"/>
    <property type="match status" value="1"/>
</dbReference>
<dbReference type="InterPro" id="IPR036390">
    <property type="entry name" value="WH_DNA-bd_sf"/>
</dbReference>
<protein>
    <submittedName>
        <fullName evidence="6">LysR family transcriptional regulator</fullName>
    </submittedName>
</protein>
<accession>A0ABN1K6F3</accession>
<sequence length="309" mass="33686">MKIDNPGDLRVLLQTARGGSLTAAATALGITPAAASATLKRLEQQLGTRLFERSTRAMRLTAAGQTLLDYATRAFELLEEGEAQLATDAGALVGTLRVAAPSDLTRTVLLPWLDEFLAMHPGLQLALSVGDRPRDVVRDEVDLALRYGALPDSRLVARRLAVGRIVLCASPAYLARHPAPQNPQDLLRHNCLIFDRGGKPYRRWRFGQQGQWTEVTVHGDRSVDDASLARDWALAGAGIMLRSELDLLRHLASGELVPLMIDWETEPYPLHALLPSGRFVPRRVRALVDFLAKRFEALDAAGAAGLATP</sequence>
<dbReference type="Proteomes" id="UP001500279">
    <property type="component" value="Unassembled WGS sequence"/>
</dbReference>
<dbReference type="EMBL" id="BAAAEW010000022">
    <property type="protein sequence ID" value="GAA0756164.1"/>
    <property type="molecule type" value="Genomic_DNA"/>
</dbReference>
<evidence type="ECO:0000256" key="4">
    <source>
        <dbReference type="ARBA" id="ARBA00023163"/>
    </source>
</evidence>
<dbReference type="SUPFAM" id="SSF46785">
    <property type="entry name" value="Winged helix' DNA-binding domain"/>
    <property type="match status" value="1"/>
</dbReference>
<dbReference type="PRINTS" id="PR00039">
    <property type="entry name" value="HTHLYSR"/>
</dbReference>
<dbReference type="InterPro" id="IPR000847">
    <property type="entry name" value="LysR_HTH_N"/>
</dbReference>
<dbReference type="Pfam" id="PF03466">
    <property type="entry name" value="LysR_substrate"/>
    <property type="match status" value="1"/>
</dbReference>
<comment type="similarity">
    <text evidence="1">Belongs to the LysR transcriptional regulatory family.</text>
</comment>